<dbReference type="PANTHER" id="PTHR45632">
    <property type="entry name" value="LD33804P"/>
    <property type="match status" value="1"/>
</dbReference>
<proteinExistence type="predicted"/>
<dbReference type="SMART" id="SM00612">
    <property type="entry name" value="Kelch"/>
    <property type="match status" value="3"/>
</dbReference>
<evidence type="ECO:0008006" key="3">
    <source>
        <dbReference type="Google" id="ProtNLM"/>
    </source>
</evidence>
<dbReference type="SUPFAM" id="SSF50965">
    <property type="entry name" value="Galactose oxidase, central domain"/>
    <property type="match status" value="1"/>
</dbReference>
<reference evidence="2" key="1">
    <citation type="journal article" date="2019" name="Int. J. Syst. Evol. Microbiol.">
        <title>The Global Catalogue of Microorganisms (GCM) 10K type strain sequencing project: providing services to taxonomists for standard genome sequencing and annotation.</title>
        <authorList>
            <consortium name="The Broad Institute Genomics Platform"/>
            <consortium name="The Broad Institute Genome Sequencing Center for Infectious Disease"/>
            <person name="Wu L."/>
            <person name="Ma J."/>
        </authorList>
    </citation>
    <scope>NUCLEOTIDE SEQUENCE [LARGE SCALE GENOMIC DNA]</scope>
    <source>
        <strain evidence="2">JCM 17983</strain>
    </source>
</reference>
<dbReference type="InterPro" id="IPR011043">
    <property type="entry name" value="Gal_Oxase/kelch_b-propeller"/>
</dbReference>
<dbReference type="InterPro" id="IPR006652">
    <property type="entry name" value="Kelch_1"/>
</dbReference>
<dbReference type="SUPFAM" id="SSF117281">
    <property type="entry name" value="Kelch motif"/>
    <property type="match status" value="1"/>
</dbReference>
<comment type="caution">
    <text evidence="1">The sequence shown here is derived from an EMBL/GenBank/DDBJ whole genome shotgun (WGS) entry which is preliminary data.</text>
</comment>
<dbReference type="InterPro" id="IPR015915">
    <property type="entry name" value="Kelch-typ_b-propeller"/>
</dbReference>
<evidence type="ECO:0000313" key="1">
    <source>
        <dbReference type="EMBL" id="GAA4894437.1"/>
    </source>
</evidence>
<dbReference type="Proteomes" id="UP001500457">
    <property type="component" value="Unassembled WGS sequence"/>
</dbReference>
<gene>
    <name evidence="1" type="ORF">GCM10023203_55810</name>
</gene>
<dbReference type="EMBL" id="BAABHQ010000026">
    <property type="protein sequence ID" value="GAA4894437.1"/>
    <property type="molecule type" value="Genomic_DNA"/>
</dbReference>
<protein>
    <recommendedName>
        <fullName evidence="3">Galactose oxidase-like protein</fullName>
    </recommendedName>
</protein>
<sequence length="344" mass="34609">MPGFVPTGALLTPRSSFAATRLDDGRVLVAGGTAPGGAGVLDAEVYDPAAGTWSAAGALTGVHVAPQLVATDRGAAVVGGDPGGVDVLLETWDAATNGWSAHVVEPSLAAADGVRRASDHLDVLCGTRGQPDPFGAARLVEVGLADGQVRPRPTPGYSRSHAFVTTLADGTLLACAGVGLAVGAGGAPVEYVARTSESQDPVTGAWTPTGRLAVPHLTVDRSGPYLVALGTDALLVAGGDQVDGRTDVVEHFSAATGRWMLRAPLPDARDGHAVVALGEETVLVIGGETADGVRADGYTYDVATDAWNATDAMTRPRTGHAAVALTDGSVLVVGGADGSCERLN</sequence>
<accession>A0ABP9F5Q9</accession>
<name>A0ABP9F5Q9_9PSEU</name>
<dbReference type="Gene3D" id="2.120.10.80">
    <property type="entry name" value="Kelch-type beta propeller"/>
    <property type="match status" value="2"/>
</dbReference>
<dbReference type="RefSeq" id="WP_274234709.1">
    <property type="nucleotide sequence ID" value="NZ_BAABHQ010000026.1"/>
</dbReference>
<keyword evidence="2" id="KW-1185">Reference proteome</keyword>
<evidence type="ECO:0000313" key="2">
    <source>
        <dbReference type="Proteomes" id="UP001500457"/>
    </source>
</evidence>
<organism evidence="1 2">
    <name type="scientific">Actinomycetospora straminea</name>
    <dbReference type="NCBI Taxonomy" id="663607"/>
    <lineage>
        <taxon>Bacteria</taxon>
        <taxon>Bacillati</taxon>
        <taxon>Actinomycetota</taxon>
        <taxon>Actinomycetes</taxon>
        <taxon>Pseudonocardiales</taxon>
        <taxon>Pseudonocardiaceae</taxon>
        <taxon>Actinomycetospora</taxon>
    </lineage>
</organism>